<dbReference type="Gene3D" id="3.80.10.10">
    <property type="entry name" value="Ribonuclease Inhibitor"/>
    <property type="match status" value="1"/>
</dbReference>
<evidence type="ECO:0000313" key="1">
    <source>
        <dbReference type="EMBL" id="MCC9062799.1"/>
    </source>
</evidence>
<proteinExistence type="predicted"/>
<dbReference type="InterPro" id="IPR032675">
    <property type="entry name" value="LRR_dom_sf"/>
</dbReference>
<keyword evidence="2" id="KW-1185">Reference proteome</keyword>
<protein>
    <submittedName>
        <fullName evidence="1">Uncharacterized protein</fullName>
    </submittedName>
</protein>
<sequence>MYKDLSQIENLQKLELLSIGSGAGVTSILPISKLTSLIGLSVENFQKISDYSVLSRLKNLEILSILGDGMAPKYIKIDSLGFLEEMGQLRLFRLLTARLQSKDYKPLLKLEKIEHLSIGKSKEITALLYEQFLELPELKWGLNSQG</sequence>
<evidence type="ECO:0000313" key="2">
    <source>
        <dbReference type="Proteomes" id="UP001430679"/>
    </source>
</evidence>
<accession>A0ABS8MBL6</accession>
<dbReference type="SUPFAM" id="SSF52058">
    <property type="entry name" value="L domain-like"/>
    <property type="match status" value="1"/>
</dbReference>
<dbReference type="RefSeq" id="WP_230034615.1">
    <property type="nucleotide sequence ID" value="NZ_JAJJMM010000001.1"/>
</dbReference>
<reference evidence="1" key="1">
    <citation type="submission" date="2021-11" db="EMBL/GenBank/DDBJ databases">
        <title>Description of novel Flavobacterium species.</title>
        <authorList>
            <person name="Saticioglu I.B."/>
            <person name="Ay H."/>
            <person name="Altun S."/>
            <person name="Duman M."/>
        </authorList>
    </citation>
    <scope>NUCLEOTIDE SEQUENCE</scope>
    <source>
        <strain evidence="1">F-30</strain>
    </source>
</reference>
<comment type="caution">
    <text evidence="1">The sequence shown here is derived from an EMBL/GenBank/DDBJ whole genome shotgun (WGS) entry which is preliminary data.</text>
</comment>
<organism evidence="1 2">
    <name type="scientific">Flavobacterium piscisymbiosum</name>
    <dbReference type="NCBI Taxonomy" id="2893753"/>
    <lineage>
        <taxon>Bacteria</taxon>
        <taxon>Pseudomonadati</taxon>
        <taxon>Bacteroidota</taxon>
        <taxon>Flavobacteriia</taxon>
        <taxon>Flavobacteriales</taxon>
        <taxon>Flavobacteriaceae</taxon>
        <taxon>Flavobacterium</taxon>
    </lineage>
</organism>
<dbReference type="EMBL" id="JAJJMM010000001">
    <property type="protein sequence ID" value="MCC9062799.1"/>
    <property type="molecule type" value="Genomic_DNA"/>
</dbReference>
<dbReference type="Proteomes" id="UP001430679">
    <property type="component" value="Unassembled WGS sequence"/>
</dbReference>
<name>A0ABS8MBL6_9FLAO</name>
<gene>
    <name evidence="1" type="ORF">LNP81_07300</name>
</gene>